<dbReference type="STRING" id="48256.CLHUN_26810"/>
<dbReference type="GO" id="GO:0055085">
    <property type="term" value="P:transmembrane transport"/>
    <property type="evidence" value="ECO:0007669"/>
    <property type="project" value="InterPro"/>
</dbReference>
<dbReference type="PANTHER" id="PTHR30151">
    <property type="entry name" value="ALKANE SULFONATE ABC TRANSPORTER-RELATED, MEMBRANE SUBUNIT"/>
    <property type="match status" value="1"/>
</dbReference>
<evidence type="ECO:0000256" key="2">
    <source>
        <dbReference type="ARBA" id="ARBA00022448"/>
    </source>
</evidence>
<dbReference type="Proteomes" id="UP000191554">
    <property type="component" value="Unassembled WGS sequence"/>
</dbReference>
<dbReference type="Gene3D" id="1.10.3720.10">
    <property type="entry name" value="MetI-like"/>
    <property type="match status" value="1"/>
</dbReference>
<evidence type="ECO:0000256" key="7">
    <source>
        <dbReference type="RuleBase" id="RU363032"/>
    </source>
</evidence>
<proteinExistence type="inferred from homology"/>
<dbReference type="InterPro" id="IPR035906">
    <property type="entry name" value="MetI-like_sf"/>
</dbReference>
<feature type="transmembrane region" description="Helical" evidence="7">
    <location>
        <begin position="244"/>
        <end position="262"/>
    </location>
</feature>
<dbReference type="OrthoDB" id="9796361at2"/>
<reference evidence="9 10" key="1">
    <citation type="submission" date="2017-03" db="EMBL/GenBank/DDBJ databases">
        <title>Genome sequence of Clostridium hungatei DSM 14427.</title>
        <authorList>
            <person name="Poehlein A."/>
            <person name="Daniel R."/>
        </authorList>
    </citation>
    <scope>NUCLEOTIDE SEQUENCE [LARGE SCALE GENOMIC DNA]</scope>
    <source>
        <strain evidence="9 10">DSM 14427</strain>
    </source>
</reference>
<keyword evidence="5 7" id="KW-1133">Transmembrane helix</keyword>
<dbReference type="Pfam" id="PF00528">
    <property type="entry name" value="BPD_transp_1"/>
    <property type="match status" value="1"/>
</dbReference>
<dbReference type="RefSeq" id="WP_080065138.1">
    <property type="nucleotide sequence ID" value="NZ_MZGX01000018.1"/>
</dbReference>
<evidence type="ECO:0000256" key="1">
    <source>
        <dbReference type="ARBA" id="ARBA00004651"/>
    </source>
</evidence>
<keyword evidence="4 7" id="KW-0812">Transmembrane</keyword>
<comment type="similarity">
    <text evidence="7">Belongs to the binding-protein-dependent transport system permease family.</text>
</comment>
<evidence type="ECO:0000256" key="4">
    <source>
        <dbReference type="ARBA" id="ARBA00022692"/>
    </source>
</evidence>
<evidence type="ECO:0000256" key="6">
    <source>
        <dbReference type="ARBA" id="ARBA00023136"/>
    </source>
</evidence>
<evidence type="ECO:0000313" key="9">
    <source>
        <dbReference type="EMBL" id="OPX43336.1"/>
    </source>
</evidence>
<dbReference type="GO" id="GO:0005886">
    <property type="term" value="C:plasma membrane"/>
    <property type="evidence" value="ECO:0007669"/>
    <property type="project" value="UniProtKB-SubCell"/>
</dbReference>
<keyword evidence="2 7" id="KW-0813">Transport</keyword>
<dbReference type="PANTHER" id="PTHR30151:SF0">
    <property type="entry name" value="ABC TRANSPORTER PERMEASE PROTEIN MJ0413-RELATED"/>
    <property type="match status" value="1"/>
</dbReference>
<feature type="transmembrane region" description="Helical" evidence="7">
    <location>
        <begin position="89"/>
        <end position="109"/>
    </location>
</feature>
<comment type="caution">
    <text evidence="9">The sequence shown here is derived from an EMBL/GenBank/DDBJ whole genome shotgun (WGS) entry which is preliminary data.</text>
</comment>
<keyword evidence="3" id="KW-1003">Cell membrane</keyword>
<feature type="transmembrane region" description="Helical" evidence="7">
    <location>
        <begin position="121"/>
        <end position="141"/>
    </location>
</feature>
<dbReference type="SUPFAM" id="SSF161098">
    <property type="entry name" value="MetI-like"/>
    <property type="match status" value="1"/>
</dbReference>
<feature type="domain" description="ABC transmembrane type-1" evidence="8">
    <location>
        <begin position="81"/>
        <end position="261"/>
    </location>
</feature>
<name>A0A1V4SIK5_RUMHU</name>
<dbReference type="AlphaFoldDB" id="A0A1V4SIK5"/>
<sequence>MQIKGKKKDSIEVIVQAGSGKSFGAAAYRIFKNSALLLFVIVLWQVLPTFNIIKPYLLPPFSEVVATWFDLMLSGKLEPDIFISLRRTLTGFSCALFFGIPIGVAMGYSKIFSDYVSPFIHFCRQIPSMALFPVFIIFFGVGEPSKIVIVFWVSVWAILLNTINGVMNVDPLLIKASRSMGGKNIAILFTVILPDSVPSIMTGVRLGAGSSVISLVAAEMLGARAGLGFRVINSQYNFQIGQMYATILTIAVIGIIINQLLVSVEKRLTFWKPTVGNQ</sequence>
<organism evidence="9 10">
    <name type="scientific">Ruminiclostridium hungatei</name>
    <name type="common">Clostridium hungatei</name>
    <dbReference type="NCBI Taxonomy" id="48256"/>
    <lineage>
        <taxon>Bacteria</taxon>
        <taxon>Bacillati</taxon>
        <taxon>Bacillota</taxon>
        <taxon>Clostridia</taxon>
        <taxon>Eubacteriales</taxon>
        <taxon>Oscillospiraceae</taxon>
        <taxon>Ruminiclostridium</taxon>
    </lineage>
</organism>
<gene>
    <name evidence="9" type="primary">ssuC_6</name>
    <name evidence="9" type="ORF">CLHUN_26810</name>
</gene>
<dbReference type="PROSITE" id="PS50928">
    <property type="entry name" value="ABC_TM1"/>
    <property type="match status" value="1"/>
</dbReference>
<protein>
    <submittedName>
        <fullName evidence="9">Putative aliphatic sulfonates transport permease protein SsuC</fullName>
    </submittedName>
</protein>
<evidence type="ECO:0000256" key="5">
    <source>
        <dbReference type="ARBA" id="ARBA00022989"/>
    </source>
</evidence>
<dbReference type="InterPro" id="IPR000515">
    <property type="entry name" value="MetI-like"/>
</dbReference>
<dbReference type="CDD" id="cd06261">
    <property type="entry name" value="TM_PBP2"/>
    <property type="match status" value="1"/>
</dbReference>
<feature type="transmembrane region" description="Helical" evidence="7">
    <location>
        <begin position="35"/>
        <end position="53"/>
    </location>
</feature>
<comment type="subcellular location">
    <subcellularLocation>
        <location evidence="1 7">Cell membrane</location>
        <topology evidence="1 7">Multi-pass membrane protein</topology>
    </subcellularLocation>
</comment>
<keyword evidence="10" id="KW-1185">Reference proteome</keyword>
<keyword evidence="6 7" id="KW-0472">Membrane</keyword>
<evidence type="ECO:0000313" key="10">
    <source>
        <dbReference type="Proteomes" id="UP000191554"/>
    </source>
</evidence>
<evidence type="ECO:0000259" key="8">
    <source>
        <dbReference type="PROSITE" id="PS50928"/>
    </source>
</evidence>
<dbReference type="EMBL" id="MZGX01000018">
    <property type="protein sequence ID" value="OPX43336.1"/>
    <property type="molecule type" value="Genomic_DNA"/>
</dbReference>
<evidence type="ECO:0000256" key="3">
    <source>
        <dbReference type="ARBA" id="ARBA00022475"/>
    </source>
</evidence>
<feature type="transmembrane region" description="Helical" evidence="7">
    <location>
        <begin position="147"/>
        <end position="164"/>
    </location>
</feature>
<feature type="transmembrane region" description="Helical" evidence="7">
    <location>
        <begin position="185"/>
        <end position="206"/>
    </location>
</feature>
<accession>A0A1V4SIK5</accession>